<sequence length="103" mass="11459">MGAPLDLVQPLVHSLELSFYRGFPRVIRLGLKLWSLFYSLSLSPDCAHLTESALEQPPGVPTASFVSVQAMARDSPICLYFNPKLFDEMPSSTPEEAQKHLPE</sequence>
<organism evidence="1 2">
    <name type="scientific">Ensete ventricosum</name>
    <name type="common">Abyssinian banana</name>
    <name type="synonym">Musa ensete</name>
    <dbReference type="NCBI Taxonomy" id="4639"/>
    <lineage>
        <taxon>Eukaryota</taxon>
        <taxon>Viridiplantae</taxon>
        <taxon>Streptophyta</taxon>
        <taxon>Embryophyta</taxon>
        <taxon>Tracheophyta</taxon>
        <taxon>Spermatophyta</taxon>
        <taxon>Magnoliopsida</taxon>
        <taxon>Liliopsida</taxon>
        <taxon>Zingiberales</taxon>
        <taxon>Musaceae</taxon>
        <taxon>Ensete</taxon>
    </lineage>
</organism>
<comment type="caution">
    <text evidence="1">The sequence shown here is derived from an EMBL/GenBank/DDBJ whole genome shotgun (WGS) entry which is preliminary data.</text>
</comment>
<evidence type="ECO:0000313" key="1">
    <source>
        <dbReference type="EMBL" id="KAJ8472038.1"/>
    </source>
</evidence>
<keyword evidence="2" id="KW-1185">Reference proteome</keyword>
<protein>
    <submittedName>
        <fullName evidence="1">Uncharacterized protein</fullName>
    </submittedName>
</protein>
<reference evidence="1 2" key="1">
    <citation type="submission" date="2022-12" db="EMBL/GenBank/DDBJ databases">
        <title>Chromosome-scale assembly of the Ensete ventricosum genome.</title>
        <authorList>
            <person name="Dussert Y."/>
            <person name="Stocks J."/>
            <person name="Wendawek A."/>
            <person name="Woldeyes F."/>
            <person name="Nichols R.A."/>
            <person name="Borrell J.S."/>
        </authorList>
    </citation>
    <scope>NUCLEOTIDE SEQUENCE [LARGE SCALE GENOMIC DNA]</scope>
    <source>
        <strain evidence="2">cv. Maze</strain>
        <tissue evidence="1">Seeds</tissue>
    </source>
</reference>
<accession>A0AAV8QGF3</accession>
<evidence type="ECO:0000313" key="2">
    <source>
        <dbReference type="Proteomes" id="UP001222027"/>
    </source>
</evidence>
<gene>
    <name evidence="1" type="ORF">OPV22_026381</name>
</gene>
<dbReference type="AlphaFoldDB" id="A0AAV8QGF3"/>
<proteinExistence type="predicted"/>
<dbReference type="EMBL" id="JAQQAF010000007">
    <property type="protein sequence ID" value="KAJ8472038.1"/>
    <property type="molecule type" value="Genomic_DNA"/>
</dbReference>
<name>A0AAV8QGF3_ENSVE</name>
<dbReference type="Proteomes" id="UP001222027">
    <property type="component" value="Unassembled WGS sequence"/>
</dbReference>